<name>A0A391P5H5_9EUKA</name>
<keyword evidence="2" id="KW-1185">Reference proteome</keyword>
<proteinExistence type="predicted"/>
<protein>
    <submittedName>
        <fullName evidence="1">Uncharacterized protein</fullName>
    </submittedName>
</protein>
<dbReference type="AlphaFoldDB" id="A0A391P5H5"/>
<evidence type="ECO:0000313" key="1">
    <source>
        <dbReference type="EMBL" id="GCA63432.1"/>
    </source>
</evidence>
<dbReference type="Proteomes" id="UP000265618">
    <property type="component" value="Unassembled WGS sequence"/>
</dbReference>
<gene>
    <name evidence="1" type="ORF">KIPB_009904</name>
</gene>
<sequence>MQHALQGATFESLPPLFGDAEVSHLIPLDQSRLLAVTQPGNAMRTVRVSEDGSMSLFSRIKPPPMCTQGFSLTRVGDTLYLFGGYTL</sequence>
<accession>A0A391P5H5</accession>
<evidence type="ECO:0000313" key="2">
    <source>
        <dbReference type="Proteomes" id="UP000265618"/>
    </source>
</evidence>
<organism evidence="1 2">
    <name type="scientific">Kipferlia bialata</name>
    <dbReference type="NCBI Taxonomy" id="797122"/>
    <lineage>
        <taxon>Eukaryota</taxon>
        <taxon>Metamonada</taxon>
        <taxon>Carpediemonas-like organisms</taxon>
        <taxon>Kipferlia</taxon>
    </lineage>
</organism>
<dbReference type="EMBL" id="BDIP01003501">
    <property type="protein sequence ID" value="GCA63432.1"/>
    <property type="molecule type" value="Genomic_DNA"/>
</dbReference>
<feature type="non-terminal residue" evidence="1">
    <location>
        <position position="87"/>
    </location>
</feature>
<comment type="caution">
    <text evidence="1">The sequence shown here is derived from an EMBL/GenBank/DDBJ whole genome shotgun (WGS) entry which is preliminary data.</text>
</comment>
<reference evidence="1 2" key="1">
    <citation type="journal article" date="2018" name="PLoS ONE">
        <title>The draft genome of Kipferlia bialata reveals reductive genome evolution in fornicate parasites.</title>
        <authorList>
            <person name="Tanifuji G."/>
            <person name="Takabayashi S."/>
            <person name="Kume K."/>
            <person name="Takagi M."/>
            <person name="Nakayama T."/>
            <person name="Kamikawa R."/>
            <person name="Inagaki Y."/>
            <person name="Hashimoto T."/>
        </authorList>
    </citation>
    <scope>NUCLEOTIDE SEQUENCE [LARGE SCALE GENOMIC DNA]</scope>
    <source>
        <strain evidence="1">NY0173</strain>
    </source>
</reference>